<organism evidence="1 2">
    <name type="scientific">Macrosiphum euphorbiae</name>
    <name type="common">potato aphid</name>
    <dbReference type="NCBI Taxonomy" id="13131"/>
    <lineage>
        <taxon>Eukaryota</taxon>
        <taxon>Metazoa</taxon>
        <taxon>Ecdysozoa</taxon>
        <taxon>Arthropoda</taxon>
        <taxon>Hexapoda</taxon>
        <taxon>Insecta</taxon>
        <taxon>Pterygota</taxon>
        <taxon>Neoptera</taxon>
        <taxon>Paraneoptera</taxon>
        <taxon>Hemiptera</taxon>
        <taxon>Sternorrhyncha</taxon>
        <taxon>Aphidomorpha</taxon>
        <taxon>Aphidoidea</taxon>
        <taxon>Aphididae</taxon>
        <taxon>Macrosiphini</taxon>
        <taxon>Macrosiphum</taxon>
    </lineage>
</organism>
<evidence type="ECO:0008006" key="3">
    <source>
        <dbReference type="Google" id="ProtNLM"/>
    </source>
</evidence>
<accession>A0AAV0VMP6</accession>
<evidence type="ECO:0000313" key="2">
    <source>
        <dbReference type="Proteomes" id="UP001160148"/>
    </source>
</evidence>
<gene>
    <name evidence="1" type="ORF">MEUPH1_LOCUS2592</name>
</gene>
<name>A0AAV0VMP6_9HEMI</name>
<keyword evidence="2" id="KW-1185">Reference proteome</keyword>
<dbReference type="Proteomes" id="UP001160148">
    <property type="component" value="Unassembled WGS sequence"/>
</dbReference>
<reference evidence="1 2" key="1">
    <citation type="submission" date="2023-01" db="EMBL/GenBank/DDBJ databases">
        <authorList>
            <person name="Whitehead M."/>
        </authorList>
    </citation>
    <scope>NUCLEOTIDE SEQUENCE [LARGE SCALE GENOMIC DNA]</scope>
</reference>
<proteinExistence type="predicted"/>
<dbReference type="EMBL" id="CARXXK010000001">
    <property type="protein sequence ID" value="CAI6345597.1"/>
    <property type="molecule type" value="Genomic_DNA"/>
</dbReference>
<evidence type="ECO:0000313" key="1">
    <source>
        <dbReference type="EMBL" id="CAI6345597.1"/>
    </source>
</evidence>
<comment type="caution">
    <text evidence="1">The sequence shown here is derived from an EMBL/GenBank/DDBJ whole genome shotgun (WGS) entry which is preliminary data.</text>
</comment>
<sequence>MSSGPPTKKKRQGRRNNNQIEYLVDYLIQHPNVATGKFMKMNARDALQGSWEELVRQLNEMRSNGQSEKNVKSWKEVGTMYQVHRCPQDFVLGTAHFLNSTLNETIQTLHEEDQKDLVYLSKPFFRFAVLVL</sequence>
<protein>
    <recommendedName>
        <fullName evidence="3">Regulatory protein zeste</fullName>
    </recommendedName>
</protein>
<dbReference type="AlphaFoldDB" id="A0AAV0VMP6"/>